<name>A0A9W6L9W1_9PSEU</name>
<evidence type="ECO:0000313" key="1">
    <source>
        <dbReference type="EMBL" id="GLL14569.1"/>
    </source>
</evidence>
<gene>
    <name evidence="1" type="ORF">GCM10017577_57160</name>
</gene>
<organism evidence="1 2">
    <name type="scientific">Pseudonocardia halophobica</name>
    <dbReference type="NCBI Taxonomy" id="29401"/>
    <lineage>
        <taxon>Bacteria</taxon>
        <taxon>Bacillati</taxon>
        <taxon>Actinomycetota</taxon>
        <taxon>Actinomycetes</taxon>
        <taxon>Pseudonocardiales</taxon>
        <taxon>Pseudonocardiaceae</taxon>
        <taxon>Pseudonocardia</taxon>
    </lineage>
</organism>
<keyword evidence="2" id="KW-1185">Reference proteome</keyword>
<dbReference type="Proteomes" id="UP001143463">
    <property type="component" value="Unassembled WGS sequence"/>
</dbReference>
<reference evidence="1" key="1">
    <citation type="journal article" date="2014" name="Int. J. Syst. Evol. Microbiol.">
        <title>Complete genome sequence of Corynebacterium casei LMG S-19264T (=DSM 44701T), isolated from a smear-ripened cheese.</title>
        <authorList>
            <consortium name="US DOE Joint Genome Institute (JGI-PGF)"/>
            <person name="Walter F."/>
            <person name="Albersmeier A."/>
            <person name="Kalinowski J."/>
            <person name="Ruckert C."/>
        </authorList>
    </citation>
    <scope>NUCLEOTIDE SEQUENCE</scope>
    <source>
        <strain evidence="1">VKM Ac-1069</strain>
    </source>
</reference>
<comment type="caution">
    <text evidence="1">The sequence shown here is derived from an EMBL/GenBank/DDBJ whole genome shotgun (WGS) entry which is preliminary data.</text>
</comment>
<dbReference type="AlphaFoldDB" id="A0A9W6L9W1"/>
<accession>A0A9W6L9W1</accession>
<evidence type="ECO:0008006" key="3">
    <source>
        <dbReference type="Google" id="ProtNLM"/>
    </source>
</evidence>
<protein>
    <recommendedName>
        <fullName evidence="3">Phasin protein</fullName>
    </recommendedName>
</protein>
<sequence length="102" mass="10644">MAGTSEKLTDFAKRGQEAVSSAFDAWTDAVGSLTSFRPSAAEAQSLLDSSYGAAEKVLASQRDFAKSVLEAGVQVVETVGEQADKVSAKARTTATRKTTPTV</sequence>
<evidence type="ECO:0000313" key="2">
    <source>
        <dbReference type="Proteomes" id="UP001143463"/>
    </source>
</evidence>
<proteinExistence type="predicted"/>
<reference evidence="1" key="2">
    <citation type="submission" date="2023-01" db="EMBL/GenBank/DDBJ databases">
        <authorList>
            <person name="Sun Q."/>
            <person name="Evtushenko L."/>
        </authorList>
    </citation>
    <scope>NUCLEOTIDE SEQUENCE</scope>
    <source>
        <strain evidence="1">VKM Ac-1069</strain>
    </source>
</reference>
<dbReference type="EMBL" id="BSFQ01000033">
    <property type="protein sequence ID" value="GLL14569.1"/>
    <property type="molecule type" value="Genomic_DNA"/>
</dbReference>
<dbReference type="RefSeq" id="WP_037050508.1">
    <property type="nucleotide sequence ID" value="NZ_BAAAUZ010000033.1"/>
</dbReference>